<dbReference type="CDD" id="cd00174">
    <property type="entry name" value="SH3"/>
    <property type="match status" value="1"/>
</dbReference>
<dbReference type="InterPro" id="IPR036028">
    <property type="entry name" value="SH3-like_dom_sf"/>
</dbReference>
<sequence length="301" mass="31467">MSEARQRVMETNRSLRLIKTELENLLEKGVIDDTAFDSIHALLPAEASLAARSNNPTPAPSSTGGLPTPAQSISPAPPARNNNPNNNTNPHPAPPSYAQSTASPPSLPARNNPPAPPAAPEKPVLTHARALYRYAASDARDCSFERDDRIAVHEYMNADWWMGRNLRTGQEGIFPRSYVVAVAGGDGGEKGGVSPVPVQQQQQQPQGYQQPQYAGAGGGGGGGGGGYPMAPVPVQGYPAAPPPGQPVVPYGQQQQQQQQGQEGEGVGKMGEHGKKFGKKLGNAAIFGAGATIGSNIVNSIF</sequence>
<feature type="compositionally biased region" description="Polar residues" evidence="3">
    <location>
        <begin position="51"/>
        <end position="74"/>
    </location>
</feature>
<accession>A0AAE0HKV2</accession>
<comment type="caution">
    <text evidence="5">The sequence shown here is derived from an EMBL/GenBank/DDBJ whole genome shotgun (WGS) entry which is preliminary data.</text>
</comment>
<dbReference type="PANTHER" id="PTHR45929:SF7">
    <property type="entry name" value="LAS SEVENTEEN-BINDING PROTEIN 1"/>
    <property type="match status" value="1"/>
</dbReference>
<dbReference type="SUPFAM" id="SSF50044">
    <property type="entry name" value="SH3-domain"/>
    <property type="match status" value="1"/>
</dbReference>
<dbReference type="InterPro" id="IPR001452">
    <property type="entry name" value="SH3_domain"/>
</dbReference>
<gene>
    <name evidence="5" type="ORF">B0H64DRAFT_74843</name>
</gene>
<feature type="compositionally biased region" description="Gly residues" evidence="3">
    <location>
        <begin position="215"/>
        <end position="227"/>
    </location>
</feature>
<name>A0AAE0HKV2_9PEZI</name>
<dbReference type="RefSeq" id="XP_062661947.1">
    <property type="nucleotide sequence ID" value="XM_062808708.1"/>
</dbReference>
<feature type="region of interest" description="Disordered" evidence="3">
    <location>
        <begin position="51"/>
        <end position="124"/>
    </location>
</feature>
<feature type="compositionally biased region" description="Low complexity" evidence="3">
    <location>
        <begin position="79"/>
        <end position="90"/>
    </location>
</feature>
<dbReference type="SMART" id="SM00326">
    <property type="entry name" value="SH3"/>
    <property type="match status" value="1"/>
</dbReference>
<keyword evidence="1 2" id="KW-0728">SH3 domain</keyword>
<feature type="region of interest" description="Disordered" evidence="3">
    <location>
        <begin position="189"/>
        <end position="274"/>
    </location>
</feature>
<organism evidence="5 6">
    <name type="scientific">Chaetomium fimeti</name>
    <dbReference type="NCBI Taxonomy" id="1854472"/>
    <lineage>
        <taxon>Eukaryota</taxon>
        <taxon>Fungi</taxon>
        <taxon>Dikarya</taxon>
        <taxon>Ascomycota</taxon>
        <taxon>Pezizomycotina</taxon>
        <taxon>Sordariomycetes</taxon>
        <taxon>Sordariomycetidae</taxon>
        <taxon>Sordariales</taxon>
        <taxon>Chaetomiaceae</taxon>
        <taxon>Chaetomium</taxon>
    </lineage>
</organism>
<dbReference type="PROSITE" id="PS50002">
    <property type="entry name" value="SH3"/>
    <property type="match status" value="1"/>
</dbReference>
<evidence type="ECO:0000313" key="5">
    <source>
        <dbReference type="EMBL" id="KAK3298433.1"/>
    </source>
</evidence>
<evidence type="ECO:0000256" key="1">
    <source>
        <dbReference type="ARBA" id="ARBA00022443"/>
    </source>
</evidence>
<feature type="compositionally biased region" description="Low complexity" evidence="3">
    <location>
        <begin position="192"/>
        <end position="214"/>
    </location>
</feature>
<dbReference type="EMBL" id="JAUEPN010000002">
    <property type="protein sequence ID" value="KAK3298433.1"/>
    <property type="molecule type" value="Genomic_DNA"/>
</dbReference>
<dbReference type="Gene3D" id="2.30.30.40">
    <property type="entry name" value="SH3 Domains"/>
    <property type="match status" value="1"/>
</dbReference>
<feature type="compositionally biased region" description="Pro residues" evidence="3">
    <location>
        <begin position="105"/>
        <end position="120"/>
    </location>
</feature>
<dbReference type="AlphaFoldDB" id="A0AAE0HKV2"/>
<protein>
    <recommendedName>
        <fullName evidence="4">SH3 domain-containing protein</fullName>
    </recommendedName>
</protein>
<dbReference type="PANTHER" id="PTHR45929">
    <property type="entry name" value="JAK PATHWAY SIGNAL TRANSDUCTION ADAPTOR MOLECULE"/>
    <property type="match status" value="1"/>
</dbReference>
<reference evidence="5" key="1">
    <citation type="journal article" date="2023" name="Mol. Phylogenet. Evol.">
        <title>Genome-scale phylogeny and comparative genomics of the fungal order Sordariales.</title>
        <authorList>
            <person name="Hensen N."/>
            <person name="Bonometti L."/>
            <person name="Westerberg I."/>
            <person name="Brannstrom I.O."/>
            <person name="Guillou S."/>
            <person name="Cros-Aarteil S."/>
            <person name="Calhoun S."/>
            <person name="Haridas S."/>
            <person name="Kuo A."/>
            <person name="Mondo S."/>
            <person name="Pangilinan J."/>
            <person name="Riley R."/>
            <person name="LaButti K."/>
            <person name="Andreopoulos B."/>
            <person name="Lipzen A."/>
            <person name="Chen C."/>
            <person name="Yan M."/>
            <person name="Daum C."/>
            <person name="Ng V."/>
            <person name="Clum A."/>
            <person name="Steindorff A."/>
            <person name="Ohm R.A."/>
            <person name="Martin F."/>
            <person name="Silar P."/>
            <person name="Natvig D.O."/>
            <person name="Lalanne C."/>
            <person name="Gautier V."/>
            <person name="Ament-Velasquez S.L."/>
            <person name="Kruys A."/>
            <person name="Hutchinson M.I."/>
            <person name="Powell A.J."/>
            <person name="Barry K."/>
            <person name="Miller A.N."/>
            <person name="Grigoriev I.V."/>
            <person name="Debuchy R."/>
            <person name="Gladieux P."/>
            <person name="Hiltunen Thoren M."/>
            <person name="Johannesson H."/>
        </authorList>
    </citation>
    <scope>NUCLEOTIDE SEQUENCE</scope>
    <source>
        <strain evidence="5">CBS 168.71</strain>
    </source>
</reference>
<dbReference type="InterPro" id="IPR050670">
    <property type="entry name" value="STAM"/>
</dbReference>
<dbReference type="Pfam" id="PF00018">
    <property type="entry name" value="SH3_1"/>
    <property type="match status" value="1"/>
</dbReference>
<evidence type="ECO:0000256" key="2">
    <source>
        <dbReference type="PROSITE-ProRule" id="PRU00192"/>
    </source>
</evidence>
<evidence type="ECO:0000313" key="6">
    <source>
        <dbReference type="Proteomes" id="UP001278766"/>
    </source>
</evidence>
<keyword evidence="6" id="KW-1185">Reference proteome</keyword>
<feature type="compositionally biased region" description="Low complexity" evidence="3">
    <location>
        <begin position="228"/>
        <end position="238"/>
    </location>
</feature>
<evidence type="ECO:0000256" key="3">
    <source>
        <dbReference type="SAM" id="MobiDB-lite"/>
    </source>
</evidence>
<reference evidence="5" key="2">
    <citation type="submission" date="2023-06" db="EMBL/GenBank/DDBJ databases">
        <authorList>
            <consortium name="Lawrence Berkeley National Laboratory"/>
            <person name="Haridas S."/>
            <person name="Hensen N."/>
            <person name="Bonometti L."/>
            <person name="Westerberg I."/>
            <person name="Brannstrom I.O."/>
            <person name="Guillou S."/>
            <person name="Cros-Aarteil S."/>
            <person name="Calhoun S."/>
            <person name="Kuo A."/>
            <person name="Mondo S."/>
            <person name="Pangilinan J."/>
            <person name="Riley R."/>
            <person name="Labutti K."/>
            <person name="Andreopoulos B."/>
            <person name="Lipzen A."/>
            <person name="Chen C."/>
            <person name="Yanf M."/>
            <person name="Daum C."/>
            <person name="Ng V."/>
            <person name="Clum A."/>
            <person name="Steindorff A."/>
            <person name="Ohm R."/>
            <person name="Martin F."/>
            <person name="Silar P."/>
            <person name="Natvig D."/>
            <person name="Lalanne C."/>
            <person name="Gautier V."/>
            <person name="Ament-Velasquez S.L."/>
            <person name="Kruys A."/>
            <person name="Hutchinson M.I."/>
            <person name="Powell A.J."/>
            <person name="Barry K."/>
            <person name="Miller A.N."/>
            <person name="Grigoriev I.V."/>
            <person name="Debuchy R."/>
            <person name="Gladieux P."/>
            <person name="Thoren M.H."/>
            <person name="Johannesson H."/>
        </authorList>
    </citation>
    <scope>NUCLEOTIDE SEQUENCE</scope>
    <source>
        <strain evidence="5">CBS 168.71</strain>
    </source>
</reference>
<dbReference type="GeneID" id="87845656"/>
<dbReference type="Proteomes" id="UP001278766">
    <property type="component" value="Unassembled WGS sequence"/>
</dbReference>
<feature type="compositionally biased region" description="Low complexity" evidence="3">
    <location>
        <begin position="247"/>
        <end position="261"/>
    </location>
</feature>
<evidence type="ECO:0000259" key="4">
    <source>
        <dbReference type="PROSITE" id="PS50002"/>
    </source>
</evidence>
<proteinExistence type="predicted"/>
<feature type="domain" description="SH3" evidence="4">
    <location>
        <begin position="123"/>
        <end position="184"/>
    </location>
</feature>